<dbReference type="InterPro" id="IPR025322">
    <property type="entry name" value="PADRE_dom"/>
</dbReference>
<keyword evidence="3" id="KW-1185">Reference proteome</keyword>
<sequence>MMCVGACVLPCGALDVIRVVHLNGHVDEFSRPVSAREILTAHPGHVLSTPCSSNGGVAGRILIVSPESELKRGSFYFLIPSVSVPDKKKKSKAHKSSKPKDLKPVEQDKYLQDILSDKKVGGNRRKRSGRVGVWRPHLASITEDP</sequence>
<gene>
    <name evidence="2" type="ORF">A4U43_C07F6240</name>
</gene>
<dbReference type="EMBL" id="CM007387">
    <property type="protein sequence ID" value="ONK62635.1"/>
    <property type="molecule type" value="Genomic_DNA"/>
</dbReference>
<protein>
    <submittedName>
        <fullName evidence="2">Uncharacterized protein</fullName>
    </submittedName>
</protein>
<evidence type="ECO:0000313" key="2">
    <source>
        <dbReference type="EMBL" id="ONK62635.1"/>
    </source>
</evidence>
<dbReference type="AlphaFoldDB" id="A0A5P1E9S6"/>
<dbReference type="Proteomes" id="UP000243459">
    <property type="component" value="Chromosome 7"/>
</dbReference>
<dbReference type="PANTHER" id="PTHR33052">
    <property type="entry name" value="DUF4228 DOMAIN PROTEIN-RELATED"/>
    <property type="match status" value="1"/>
</dbReference>
<evidence type="ECO:0000256" key="1">
    <source>
        <dbReference type="SAM" id="MobiDB-lite"/>
    </source>
</evidence>
<name>A0A5P1E9S6_ASPOF</name>
<dbReference type="Gramene" id="ONK62635">
    <property type="protein sequence ID" value="ONK62635"/>
    <property type="gene ID" value="A4U43_C07F6240"/>
</dbReference>
<organism evidence="2 3">
    <name type="scientific">Asparagus officinalis</name>
    <name type="common">Garden asparagus</name>
    <dbReference type="NCBI Taxonomy" id="4686"/>
    <lineage>
        <taxon>Eukaryota</taxon>
        <taxon>Viridiplantae</taxon>
        <taxon>Streptophyta</taxon>
        <taxon>Embryophyta</taxon>
        <taxon>Tracheophyta</taxon>
        <taxon>Spermatophyta</taxon>
        <taxon>Magnoliopsida</taxon>
        <taxon>Liliopsida</taxon>
        <taxon>Asparagales</taxon>
        <taxon>Asparagaceae</taxon>
        <taxon>Asparagoideae</taxon>
        <taxon>Asparagus</taxon>
    </lineage>
</organism>
<dbReference type="Pfam" id="PF14009">
    <property type="entry name" value="PADRE"/>
    <property type="match status" value="1"/>
</dbReference>
<reference evidence="3" key="1">
    <citation type="journal article" date="2017" name="Nat. Commun.">
        <title>The asparagus genome sheds light on the origin and evolution of a young Y chromosome.</title>
        <authorList>
            <person name="Harkess A."/>
            <person name="Zhou J."/>
            <person name="Xu C."/>
            <person name="Bowers J.E."/>
            <person name="Van der Hulst R."/>
            <person name="Ayyampalayam S."/>
            <person name="Mercati F."/>
            <person name="Riccardi P."/>
            <person name="McKain M.R."/>
            <person name="Kakrana A."/>
            <person name="Tang H."/>
            <person name="Ray J."/>
            <person name="Groenendijk J."/>
            <person name="Arikit S."/>
            <person name="Mathioni S.M."/>
            <person name="Nakano M."/>
            <person name="Shan H."/>
            <person name="Telgmann-Rauber A."/>
            <person name="Kanno A."/>
            <person name="Yue Z."/>
            <person name="Chen H."/>
            <person name="Li W."/>
            <person name="Chen Y."/>
            <person name="Xu X."/>
            <person name="Zhang Y."/>
            <person name="Luo S."/>
            <person name="Chen H."/>
            <person name="Gao J."/>
            <person name="Mao Z."/>
            <person name="Pires J.C."/>
            <person name="Luo M."/>
            <person name="Kudrna D."/>
            <person name="Wing R.A."/>
            <person name="Meyers B.C."/>
            <person name="Yi K."/>
            <person name="Kong H."/>
            <person name="Lavrijsen P."/>
            <person name="Sunseri F."/>
            <person name="Falavigna A."/>
            <person name="Ye Y."/>
            <person name="Leebens-Mack J.H."/>
            <person name="Chen G."/>
        </authorList>
    </citation>
    <scope>NUCLEOTIDE SEQUENCE [LARGE SCALE GENOMIC DNA]</scope>
    <source>
        <strain evidence="3">cv. DH0086</strain>
    </source>
</reference>
<proteinExistence type="predicted"/>
<feature type="region of interest" description="Disordered" evidence="1">
    <location>
        <begin position="85"/>
        <end position="145"/>
    </location>
</feature>
<accession>A0A5P1E9S6</accession>
<feature type="compositionally biased region" description="Basic residues" evidence="1">
    <location>
        <begin position="87"/>
        <end position="97"/>
    </location>
</feature>
<feature type="compositionally biased region" description="Basic and acidic residues" evidence="1">
    <location>
        <begin position="98"/>
        <end position="120"/>
    </location>
</feature>
<dbReference type="OMA" id="CHVTIND"/>
<evidence type="ECO:0000313" key="3">
    <source>
        <dbReference type="Proteomes" id="UP000243459"/>
    </source>
</evidence>